<dbReference type="RefSeq" id="WP_250138464.1">
    <property type="nucleotide sequence ID" value="NZ_JALIQP010000001.1"/>
</dbReference>
<dbReference type="InterPro" id="IPR000073">
    <property type="entry name" value="AB_hydrolase_1"/>
</dbReference>
<keyword evidence="4" id="KW-1185">Reference proteome</keyword>
<dbReference type="InterPro" id="IPR050266">
    <property type="entry name" value="AB_hydrolase_sf"/>
</dbReference>
<accession>A0ABD5PT60</accession>
<evidence type="ECO:0000313" key="3">
    <source>
        <dbReference type="EMBL" id="MFC4543767.1"/>
    </source>
</evidence>
<organism evidence="3 4">
    <name type="scientific">Halosolutus amylolyticus</name>
    <dbReference type="NCBI Taxonomy" id="2932267"/>
    <lineage>
        <taxon>Archaea</taxon>
        <taxon>Methanobacteriati</taxon>
        <taxon>Methanobacteriota</taxon>
        <taxon>Stenosarchaea group</taxon>
        <taxon>Halobacteria</taxon>
        <taxon>Halobacteriales</taxon>
        <taxon>Natrialbaceae</taxon>
        <taxon>Halosolutus</taxon>
    </lineage>
</organism>
<evidence type="ECO:0000313" key="4">
    <source>
        <dbReference type="Proteomes" id="UP001595898"/>
    </source>
</evidence>
<dbReference type="PANTHER" id="PTHR43798">
    <property type="entry name" value="MONOACYLGLYCEROL LIPASE"/>
    <property type="match status" value="1"/>
</dbReference>
<protein>
    <submittedName>
        <fullName evidence="3">Alpha/beta fold hydrolase</fullName>
    </submittedName>
</protein>
<gene>
    <name evidence="3" type="ORF">ACFO5R_17710</name>
</gene>
<name>A0ABD5PT60_9EURY</name>
<dbReference type="Proteomes" id="UP001595898">
    <property type="component" value="Unassembled WGS sequence"/>
</dbReference>
<dbReference type="AlphaFoldDB" id="A0ABD5PT60"/>
<evidence type="ECO:0000259" key="2">
    <source>
        <dbReference type="Pfam" id="PF00561"/>
    </source>
</evidence>
<feature type="domain" description="AB hydrolase-1" evidence="2">
    <location>
        <begin position="22"/>
        <end position="254"/>
    </location>
</feature>
<reference evidence="3 4" key="1">
    <citation type="journal article" date="2019" name="Int. J. Syst. Evol. Microbiol.">
        <title>The Global Catalogue of Microorganisms (GCM) 10K type strain sequencing project: providing services to taxonomists for standard genome sequencing and annotation.</title>
        <authorList>
            <consortium name="The Broad Institute Genomics Platform"/>
            <consortium name="The Broad Institute Genome Sequencing Center for Infectious Disease"/>
            <person name="Wu L."/>
            <person name="Ma J."/>
        </authorList>
    </citation>
    <scope>NUCLEOTIDE SEQUENCE [LARGE SCALE GENOMIC DNA]</scope>
    <source>
        <strain evidence="3 4">WLHS5</strain>
    </source>
</reference>
<keyword evidence="1 3" id="KW-0378">Hydrolase</keyword>
<dbReference type="InterPro" id="IPR029058">
    <property type="entry name" value="AB_hydrolase_fold"/>
</dbReference>
<proteinExistence type="predicted"/>
<dbReference type="Pfam" id="PF00561">
    <property type="entry name" value="Abhydrolase_1"/>
    <property type="match status" value="1"/>
</dbReference>
<dbReference type="PANTHER" id="PTHR43798:SF31">
    <property type="entry name" value="AB HYDROLASE SUPERFAMILY PROTEIN YCLE"/>
    <property type="match status" value="1"/>
</dbReference>
<dbReference type="SUPFAM" id="SSF53474">
    <property type="entry name" value="alpha/beta-Hydrolases"/>
    <property type="match status" value="1"/>
</dbReference>
<dbReference type="Gene3D" id="3.40.50.1820">
    <property type="entry name" value="alpha/beta hydrolase"/>
    <property type="match status" value="1"/>
</dbReference>
<comment type="caution">
    <text evidence="3">The sequence shown here is derived from an EMBL/GenBank/DDBJ whole genome shotgun (WGS) entry which is preliminary data.</text>
</comment>
<dbReference type="PRINTS" id="PR00111">
    <property type="entry name" value="ABHYDROLASE"/>
</dbReference>
<sequence length="275" mass="29933">MAELPRDDARLWYETAGDGHSIVFVHGGWMNGDAWASQVSHFADDYRVVTLDVRGHGRTGATATDRYSIELFTDDLEALLDHLAIDEPILCGISLGSMVVQEFLDRHPDRAAGAIMAGAVQSMPPVDLPSGLKAGLSPMPMLSTSLAMTGPKTTFRSMLGSIRSTTGKPWLAHSPEVREAAIDCVDDVSRSEFRKVFDALYRYEPPALPHVETPTLVVHGEHEAPLVKRQGREIATAIDDGTWLTIDEAAHLVNQDRPRAFNAASATFFEGLALA</sequence>
<evidence type="ECO:0000256" key="1">
    <source>
        <dbReference type="ARBA" id="ARBA00022801"/>
    </source>
</evidence>
<dbReference type="GO" id="GO:0016787">
    <property type="term" value="F:hydrolase activity"/>
    <property type="evidence" value="ECO:0007669"/>
    <property type="project" value="UniProtKB-KW"/>
</dbReference>
<dbReference type="EMBL" id="JBHSFA010000009">
    <property type="protein sequence ID" value="MFC4543767.1"/>
    <property type="molecule type" value="Genomic_DNA"/>
</dbReference>